<keyword evidence="8 11" id="KW-1133">Transmembrane helix</keyword>
<protein>
    <recommendedName>
        <fullName evidence="3 11">Protein-export membrane protein SecG</fullName>
    </recommendedName>
</protein>
<name>A0A2U2AGA8_9GAMM</name>
<dbReference type="GO" id="GO:0043952">
    <property type="term" value="P:protein transport by the Sec complex"/>
    <property type="evidence" value="ECO:0007669"/>
    <property type="project" value="TreeGrafter"/>
</dbReference>
<dbReference type="Proteomes" id="UP000245020">
    <property type="component" value="Unassembled WGS sequence"/>
</dbReference>
<keyword evidence="5 11" id="KW-1003">Cell membrane</keyword>
<feature type="transmembrane region" description="Helical" evidence="11">
    <location>
        <begin position="59"/>
        <end position="76"/>
    </location>
</feature>
<evidence type="ECO:0000256" key="8">
    <source>
        <dbReference type="ARBA" id="ARBA00022989"/>
    </source>
</evidence>
<evidence type="ECO:0000256" key="5">
    <source>
        <dbReference type="ARBA" id="ARBA00022475"/>
    </source>
</evidence>
<evidence type="ECO:0000256" key="3">
    <source>
        <dbReference type="ARBA" id="ARBA00017876"/>
    </source>
</evidence>
<evidence type="ECO:0000256" key="1">
    <source>
        <dbReference type="ARBA" id="ARBA00004651"/>
    </source>
</evidence>
<dbReference type="Pfam" id="PF03840">
    <property type="entry name" value="SecG"/>
    <property type="match status" value="1"/>
</dbReference>
<keyword evidence="9 11" id="KW-0811">Translocation</keyword>
<sequence length="107" mass="11278">MFQNLIYVLHVVVCLIIIGLVLVQQGKGANIGASFGQGASGTVFGAAGKANFLARMTKWMVVLFFITSLVMMFNSGKITASKSVIDSLPVQQVPMIGGQAPTTSQSQ</sequence>
<dbReference type="PRINTS" id="PR01651">
    <property type="entry name" value="SECGEXPORT"/>
</dbReference>
<accession>A0A2U2AGA8</accession>
<reference evidence="13" key="1">
    <citation type="submission" date="2018-05" db="EMBL/GenBank/DDBJ databases">
        <title>Ignatzschineria dubaiensis sp. nov., isolated from necrotic foot tissues of dromedaries (Camelus dromedarius) and associated maggots in Dubai, United Arab Emirates.</title>
        <authorList>
            <person name="Tsang C.C."/>
            <person name="Tang J.Y.M."/>
            <person name="Fong J.Y.H."/>
            <person name="Kinne J."/>
            <person name="Lee H.H."/>
            <person name="Joseph M."/>
            <person name="Jose S."/>
            <person name="Schuster R.K."/>
            <person name="Tang Y."/>
            <person name="Sivakumar S."/>
            <person name="Chen J.H.K."/>
            <person name="Teng J.L.L."/>
            <person name="Lau S.K.P."/>
            <person name="Wernery U."/>
            <person name="Woo P.C.Y."/>
        </authorList>
    </citation>
    <scope>NUCLEOTIDE SEQUENCE [LARGE SCALE GENOMIC DNA]</scope>
    <source>
        <strain evidence="13">KCTC 22644</strain>
    </source>
</reference>
<comment type="caution">
    <text evidence="12">The sequence shown here is derived from an EMBL/GenBank/DDBJ whole genome shotgun (WGS) entry which is preliminary data.</text>
</comment>
<evidence type="ECO:0000256" key="11">
    <source>
        <dbReference type="RuleBase" id="RU365087"/>
    </source>
</evidence>
<evidence type="ECO:0000256" key="2">
    <source>
        <dbReference type="ARBA" id="ARBA00008445"/>
    </source>
</evidence>
<comment type="similarity">
    <text evidence="2 11">Belongs to the SecG family.</text>
</comment>
<dbReference type="GO" id="GO:0065002">
    <property type="term" value="P:intracellular protein transmembrane transport"/>
    <property type="evidence" value="ECO:0007669"/>
    <property type="project" value="TreeGrafter"/>
</dbReference>
<dbReference type="RefSeq" id="WP_109188330.1">
    <property type="nucleotide sequence ID" value="NZ_BMYA01000001.1"/>
</dbReference>
<dbReference type="EMBL" id="QEWQ01000001">
    <property type="protein sequence ID" value="PWD81698.1"/>
    <property type="molecule type" value="Genomic_DNA"/>
</dbReference>
<gene>
    <name evidence="12" type="ORF">DC083_00425</name>
</gene>
<feature type="transmembrane region" description="Helical" evidence="11">
    <location>
        <begin position="6"/>
        <end position="23"/>
    </location>
</feature>
<comment type="function">
    <text evidence="11">Involved in protein export. Participates in an early event of protein translocation.</text>
</comment>
<evidence type="ECO:0000256" key="7">
    <source>
        <dbReference type="ARBA" id="ARBA00022927"/>
    </source>
</evidence>
<evidence type="ECO:0000256" key="4">
    <source>
        <dbReference type="ARBA" id="ARBA00022448"/>
    </source>
</evidence>
<dbReference type="GO" id="GO:0005886">
    <property type="term" value="C:plasma membrane"/>
    <property type="evidence" value="ECO:0007669"/>
    <property type="project" value="UniProtKB-SubCell"/>
</dbReference>
<evidence type="ECO:0000256" key="6">
    <source>
        <dbReference type="ARBA" id="ARBA00022692"/>
    </source>
</evidence>
<keyword evidence="10 11" id="KW-0472">Membrane</keyword>
<dbReference type="GO" id="GO:0009306">
    <property type="term" value="P:protein secretion"/>
    <property type="evidence" value="ECO:0007669"/>
    <property type="project" value="UniProtKB-UniRule"/>
</dbReference>
<dbReference type="PANTHER" id="PTHR34182:SF1">
    <property type="entry name" value="PROTEIN-EXPORT MEMBRANE PROTEIN SECG"/>
    <property type="match status" value="1"/>
</dbReference>
<dbReference type="OrthoDB" id="9813947at2"/>
<evidence type="ECO:0000256" key="10">
    <source>
        <dbReference type="ARBA" id="ARBA00023136"/>
    </source>
</evidence>
<keyword evidence="7 11" id="KW-0653">Protein transport</keyword>
<keyword evidence="4 11" id="KW-0813">Transport</keyword>
<evidence type="ECO:0000313" key="12">
    <source>
        <dbReference type="EMBL" id="PWD81698.1"/>
    </source>
</evidence>
<keyword evidence="6 11" id="KW-0812">Transmembrane</keyword>
<dbReference type="GO" id="GO:0015450">
    <property type="term" value="F:protein-transporting ATPase activity"/>
    <property type="evidence" value="ECO:0007669"/>
    <property type="project" value="UniProtKB-UniRule"/>
</dbReference>
<keyword evidence="13" id="KW-1185">Reference proteome</keyword>
<organism evidence="12 13">
    <name type="scientific">Ignatzschineria ureiclastica</name>
    <dbReference type="NCBI Taxonomy" id="472582"/>
    <lineage>
        <taxon>Bacteria</taxon>
        <taxon>Pseudomonadati</taxon>
        <taxon>Pseudomonadota</taxon>
        <taxon>Gammaproteobacteria</taxon>
        <taxon>Cardiobacteriales</taxon>
        <taxon>Ignatzschineriaceae</taxon>
        <taxon>Ignatzschineria</taxon>
    </lineage>
</organism>
<proteinExistence type="inferred from homology"/>
<dbReference type="PANTHER" id="PTHR34182">
    <property type="entry name" value="PROTEIN-EXPORT MEMBRANE PROTEIN SECG"/>
    <property type="match status" value="1"/>
</dbReference>
<comment type="subcellular location">
    <subcellularLocation>
        <location evidence="1 11">Cell membrane</location>
        <topology evidence="1 11">Multi-pass membrane protein</topology>
    </subcellularLocation>
</comment>
<dbReference type="AlphaFoldDB" id="A0A2U2AGA8"/>
<evidence type="ECO:0000313" key="13">
    <source>
        <dbReference type="Proteomes" id="UP000245020"/>
    </source>
</evidence>
<dbReference type="NCBIfam" id="TIGR00810">
    <property type="entry name" value="secG"/>
    <property type="match status" value="1"/>
</dbReference>
<evidence type="ECO:0000256" key="9">
    <source>
        <dbReference type="ARBA" id="ARBA00023010"/>
    </source>
</evidence>
<dbReference type="InterPro" id="IPR004692">
    <property type="entry name" value="SecG"/>
</dbReference>